<dbReference type="PROSITE" id="PS50943">
    <property type="entry name" value="HTH_CROC1"/>
    <property type="match status" value="1"/>
</dbReference>
<dbReference type="Pfam" id="PF13560">
    <property type="entry name" value="HTH_31"/>
    <property type="match status" value="1"/>
</dbReference>
<dbReference type="RefSeq" id="WP_275310279.1">
    <property type="nucleotide sequence ID" value="NZ_CP095749.1"/>
</dbReference>
<dbReference type="SUPFAM" id="SSF47413">
    <property type="entry name" value="lambda repressor-like DNA-binding domains"/>
    <property type="match status" value="1"/>
</dbReference>
<dbReference type="CDD" id="cd00093">
    <property type="entry name" value="HTH_XRE"/>
    <property type="match status" value="1"/>
</dbReference>
<dbReference type="InterPro" id="IPR001387">
    <property type="entry name" value="Cro/C1-type_HTH"/>
</dbReference>
<accession>A0ABY8AGR3</accession>
<name>A0ABY8AGR3_9ACTN</name>
<dbReference type="Gene3D" id="1.10.260.40">
    <property type="entry name" value="lambda repressor-like DNA-binding domains"/>
    <property type="match status" value="1"/>
</dbReference>
<dbReference type="InterPro" id="IPR010982">
    <property type="entry name" value="Lambda_DNA-bd_dom_sf"/>
</dbReference>
<organism evidence="2 3">
    <name type="scientific">Streptomyces yunnanensis</name>
    <dbReference type="NCBI Taxonomy" id="156453"/>
    <lineage>
        <taxon>Bacteria</taxon>
        <taxon>Bacillati</taxon>
        <taxon>Actinomycetota</taxon>
        <taxon>Actinomycetes</taxon>
        <taxon>Kitasatosporales</taxon>
        <taxon>Streptomycetaceae</taxon>
        <taxon>Streptomyces</taxon>
    </lineage>
</organism>
<dbReference type="EMBL" id="CP095749">
    <property type="protein sequence ID" value="WEB43998.1"/>
    <property type="molecule type" value="Genomic_DNA"/>
</dbReference>
<dbReference type="Proteomes" id="UP001218629">
    <property type="component" value="Chromosome"/>
</dbReference>
<keyword evidence="3" id="KW-1185">Reference proteome</keyword>
<gene>
    <name evidence="2" type="ORF">MOV08_35115</name>
</gene>
<proteinExistence type="predicted"/>
<dbReference type="SMART" id="SM00530">
    <property type="entry name" value="HTH_XRE"/>
    <property type="match status" value="1"/>
</dbReference>
<evidence type="ECO:0000259" key="1">
    <source>
        <dbReference type="PROSITE" id="PS50943"/>
    </source>
</evidence>
<evidence type="ECO:0000313" key="3">
    <source>
        <dbReference type="Proteomes" id="UP001218629"/>
    </source>
</evidence>
<protein>
    <submittedName>
        <fullName evidence="2">Helix-turn-helix domain-containing protein</fullName>
    </submittedName>
</protein>
<evidence type="ECO:0000313" key="2">
    <source>
        <dbReference type="EMBL" id="WEB43998.1"/>
    </source>
</evidence>
<sequence length="562" mass="61765">MLNGVSDDFAHQQSNVMQPMRQPGPAQRLQGIVSSDPDVRGRTFVSGVHEWKAAFVLPAIHGGKRQRLRGTVGSRSCRGAQSRRCRKFNDGWRHTSSQAEPLLRWISQQGSHFVGQYVGQKRLRERPVRNEEGIEELLRRLRSESGETQAEIAKRCGEIEVTCTKSAQDISRYENGKRMPTPFTRSVLAQVFGVDVALLDSATRVSRARRRAARRVDSRHTVDSDDPLFVGDADRREDDPVRRRKFMGAAAVGAGIAAEPWGRLAHALSGRGRADSTTSQAMAERSAYFFEAETVMPASKLYERLVGHVDTLSWLISSSTQQGRALTATAGEAAALAGWVAYDLGNTEHAAHFYGVARDAAKEAEQQPVTALVMAYESYAMDDPRQAAELLAAAQYHVRGKGCATARAWIAAREAEERASAGDYDGALRAIDRAHAVFDYAQPEAEQPWVRFFSRARLDSMTVATYARMNHPELAEVSRAALDALTPEDAKVRAVILGDVATAYVLQGQIERGVEVARLALKVTQRAEATLGRQRLVALAAQLPAGNNTARQLHDELRVSLA</sequence>
<reference evidence="2 3" key="1">
    <citation type="submission" date="2022-03" db="EMBL/GenBank/DDBJ databases">
        <title>Streptomyces yunnanensis P86,complete genome.</title>
        <authorList>
            <person name="Chen S."/>
            <person name="Zhang Q."/>
        </authorList>
    </citation>
    <scope>NUCLEOTIDE SEQUENCE [LARGE SCALE GENOMIC DNA]</scope>
    <source>
        <strain evidence="2 3">P86</strain>
    </source>
</reference>
<feature type="domain" description="HTH cro/C1-type" evidence="1">
    <location>
        <begin position="138"/>
        <end position="199"/>
    </location>
</feature>